<feature type="compositionally biased region" description="Polar residues" evidence="2">
    <location>
        <begin position="376"/>
        <end position="396"/>
    </location>
</feature>
<evidence type="ECO:0000256" key="2">
    <source>
        <dbReference type="SAM" id="MobiDB-lite"/>
    </source>
</evidence>
<sequence>MRGKRGARNKGSLGRQDSSSVKAANTPKLALQTNTQSTSEISNNKSNSQQTPALGSGRKRLLDESAVLSPDPSMNGFSPINSSDSNLANGHHDPDSTRPVKRTKRGSSTVESSYSLRRRPSRASAAGDEDHLADVGSSTALPTSLPGIEVEPPLDSRPSPVSDEATELVRPKLREQRLTISFNSKGKGKLQISNTGTPAESMKGSAKGSVKGSAKPSPTPGTGTPLNGMNSKEDARPGRRPPGRRRAPNADIKIEAALRRQLTLKTSFRSVAKSLKPILAELASRSLDQLEETETAYEELPEYQEIMAVLDNRLKKRLDTVDSKLEEELALLERQQEYEKVYIEAAYQSRVNTERETRVAQLLKTYTGGWQGGPRATNSTKDSQAGSEIKSSSSGLQEAPDPYVTNAHPLGLSRSVDQIETEKYLKTNIAQHRVHSLLQQWAEKSGNSTEGIEPIEPKEVSTTTDQLPSVNEQHEIDDNIGLILSAAQATENQNMPTEVEATASTLSIPTTVDSAIPQHNTLGFDLLMQASKMKAASTENVSEPALVQSVEQPNIELPMPPVLSPAAFDENSVNGSRNMSPSNFSTGAARSTKASSRHSSVGVKQLPDVEPRKSSRLSAIPNSPTPSLAGSEKSRVRKRRQESELASSPDPEAILRSRKKRKVSSGSVGSVVSRKSSNKTPIPSPLQTNVPVKSPQSDTRSLPGDTLKDLDSKPILRLDSEGPATSNTEDVMMGGQSHSQEAIPTPELDAATNVTTPIPELVYPPPKSPVWSPDDELERPPSPFVSFSAINKSKDSIERILARSASPFRQVGDYPVHNP</sequence>
<gene>
    <name evidence="3" type="ORF">BT63DRAFT_195985</name>
</gene>
<feature type="compositionally biased region" description="Polar residues" evidence="2">
    <location>
        <begin position="678"/>
        <end position="700"/>
    </location>
</feature>
<protein>
    <submittedName>
        <fullName evidence="3">Uncharacterized protein</fullName>
    </submittedName>
</protein>
<evidence type="ECO:0000313" key="3">
    <source>
        <dbReference type="EMBL" id="KAF2672443.1"/>
    </source>
</evidence>
<evidence type="ECO:0000256" key="1">
    <source>
        <dbReference type="SAM" id="Coils"/>
    </source>
</evidence>
<keyword evidence="4" id="KW-1185">Reference proteome</keyword>
<feature type="coiled-coil region" evidence="1">
    <location>
        <begin position="280"/>
        <end position="335"/>
    </location>
</feature>
<feature type="compositionally biased region" description="Polar residues" evidence="2">
    <location>
        <begin position="75"/>
        <end position="88"/>
    </location>
</feature>
<dbReference type="Proteomes" id="UP000799302">
    <property type="component" value="Unassembled WGS sequence"/>
</dbReference>
<feature type="compositionally biased region" description="Basic and acidic residues" evidence="2">
    <location>
        <begin position="706"/>
        <end position="720"/>
    </location>
</feature>
<feature type="compositionally biased region" description="Basic residues" evidence="2">
    <location>
        <begin position="238"/>
        <end position="247"/>
    </location>
</feature>
<feature type="compositionally biased region" description="Polar residues" evidence="2">
    <location>
        <begin position="31"/>
        <end position="53"/>
    </location>
</feature>
<dbReference type="OrthoDB" id="4188028at2759"/>
<evidence type="ECO:0000313" key="4">
    <source>
        <dbReference type="Proteomes" id="UP000799302"/>
    </source>
</evidence>
<feature type="compositionally biased region" description="Basic and acidic residues" evidence="2">
    <location>
        <begin position="167"/>
        <end position="177"/>
    </location>
</feature>
<reference evidence="3" key="1">
    <citation type="journal article" date="2020" name="Stud. Mycol.">
        <title>101 Dothideomycetes genomes: a test case for predicting lifestyles and emergence of pathogens.</title>
        <authorList>
            <person name="Haridas S."/>
            <person name="Albert R."/>
            <person name="Binder M."/>
            <person name="Bloem J."/>
            <person name="Labutti K."/>
            <person name="Salamov A."/>
            <person name="Andreopoulos B."/>
            <person name="Baker S."/>
            <person name="Barry K."/>
            <person name="Bills G."/>
            <person name="Bluhm B."/>
            <person name="Cannon C."/>
            <person name="Castanera R."/>
            <person name="Culley D."/>
            <person name="Daum C."/>
            <person name="Ezra D."/>
            <person name="Gonzalez J."/>
            <person name="Henrissat B."/>
            <person name="Kuo A."/>
            <person name="Liang C."/>
            <person name="Lipzen A."/>
            <person name="Lutzoni F."/>
            <person name="Magnuson J."/>
            <person name="Mondo S."/>
            <person name="Nolan M."/>
            <person name="Ohm R."/>
            <person name="Pangilinan J."/>
            <person name="Park H.-J."/>
            <person name="Ramirez L."/>
            <person name="Alfaro M."/>
            <person name="Sun H."/>
            <person name="Tritt A."/>
            <person name="Yoshinaga Y."/>
            <person name="Zwiers L.-H."/>
            <person name="Turgeon B."/>
            <person name="Goodwin S."/>
            <person name="Spatafora J."/>
            <person name="Crous P."/>
            <person name="Grigoriev I."/>
        </authorList>
    </citation>
    <scope>NUCLEOTIDE SEQUENCE</scope>
    <source>
        <strain evidence="3">CBS 115976</strain>
    </source>
</reference>
<feature type="region of interest" description="Disordered" evidence="2">
    <location>
        <begin position="1"/>
        <end position="251"/>
    </location>
</feature>
<feature type="region of interest" description="Disordered" evidence="2">
    <location>
        <begin position="369"/>
        <end position="409"/>
    </location>
</feature>
<accession>A0A6A6ULV6</accession>
<feature type="compositionally biased region" description="Polar residues" evidence="2">
    <location>
        <begin position="616"/>
        <end position="628"/>
    </location>
</feature>
<feature type="region of interest" description="Disordered" evidence="2">
    <location>
        <begin position="557"/>
        <end position="784"/>
    </location>
</feature>
<dbReference type="EMBL" id="MU004232">
    <property type="protein sequence ID" value="KAF2672443.1"/>
    <property type="molecule type" value="Genomic_DNA"/>
</dbReference>
<feature type="region of interest" description="Disordered" evidence="2">
    <location>
        <begin position="445"/>
        <end position="465"/>
    </location>
</feature>
<dbReference type="AlphaFoldDB" id="A0A6A6ULV6"/>
<organism evidence="3 4">
    <name type="scientific">Microthyrium microscopicum</name>
    <dbReference type="NCBI Taxonomy" id="703497"/>
    <lineage>
        <taxon>Eukaryota</taxon>
        <taxon>Fungi</taxon>
        <taxon>Dikarya</taxon>
        <taxon>Ascomycota</taxon>
        <taxon>Pezizomycotina</taxon>
        <taxon>Dothideomycetes</taxon>
        <taxon>Dothideomycetes incertae sedis</taxon>
        <taxon>Microthyriales</taxon>
        <taxon>Microthyriaceae</taxon>
        <taxon>Microthyrium</taxon>
    </lineage>
</organism>
<keyword evidence="1" id="KW-0175">Coiled coil</keyword>
<feature type="compositionally biased region" description="Low complexity" evidence="2">
    <location>
        <begin position="664"/>
        <end position="675"/>
    </location>
</feature>
<proteinExistence type="predicted"/>
<name>A0A6A6ULV6_9PEZI</name>
<feature type="compositionally biased region" description="Polar residues" evidence="2">
    <location>
        <begin position="220"/>
        <end position="230"/>
    </location>
</feature>
<feature type="compositionally biased region" description="Polar residues" evidence="2">
    <location>
        <begin position="571"/>
        <end position="599"/>
    </location>
</feature>